<dbReference type="OMA" id="THRGVRM"/>
<dbReference type="EMBL" id="HE573022">
    <property type="protein sequence ID" value="CCC48492.1"/>
    <property type="molecule type" value="Genomic_DNA"/>
</dbReference>
<gene>
    <name evidence="2" type="ORF">TVY486_0602830</name>
</gene>
<evidence type="ECO:0000313" key="2">
    <source>
        <dbReference type="EMBL" id="CCC48492.1"/>
    </source>
</evidence>
<name>G0TX03_TRYVY</name>
<feature type="region of interest" description="Disordered" evidence="1">
    <location>
        <begin position="166"/>
        <end position="196"/>
    </location>
</feature>
<sequence length="304" mass="34055">MARRDRYGDDADERSKPIGSLFLHVMDRDSMPSRFRRAAQSLLVDRSLPNTPFSMYPEEPKRTKVLDLGMRGRVPSRAKDNGVLPTGDDGGSRPETVLRRRATPRAGASHFEGSVSAIRAETPVRLSRRQCRQPPGDYCSPLLRSRRACSEPRHNLLVGSLVPGKEPEKKRLIPPPMVKKPVRNGRRRASPPRIEEHERRCGVKMLQPHKHWSSAAERREALAYFGYAATLPGDVSHRNQSNWSIGGAPTERYKPIETEGSLNASRASPIQRSASANCIERPSGRAGSSTPTRREYNIISWLPQ</sequence>
<feature type="compositionally biased region" description="Basic residues" evidence="1">
    <location>
        <begin position="180"/>
        <end position="190"/>
    </location>
</feature>
<proteinExistence type="predicted"/>
<reference evidence="2" key="1">
    <citation type="journal article" date="2012" name="Proc. Natl. Acad. Sci. U.S.A.">
        <title>Antigenic diversity is generated by distinct evolutionary mechanisms in African trypanosome species.</title>
        <authorList>
            <person name="Jackson A.P."/>
            <person name="Berry A."/>
            <person name="Aslett M."/>
            <person name="Allison H.C."/>
            <person name="Burton P."/>
            <person name="Vavrova-Anderson J."/>
            <person name="Brown R."/>
            <person name="Browne H."/>
            <person name="Corton N."/>
            <person name="Hauser H."/>
            <person name="Gamble J."/>
            <person name="Gilderthorp R."/>
            <person name="Marcello L."/>
            <person name="McQuillan J."/>
            <person name="Otto T.D."/>
            <person name="Quail M.A."/>
            <person name="Sanders M.J."/>
            <person name="van Tonder A."/>
            <person name="Ginger M.L."/>
            <person name="Field M.C."/>
            <person name="Barry J.D."/>
            <person name="Hertz-Fowler C."/>
            <person name="Berriman M."/>
        </authorList>
    </citation>
    <scope>NUCLEOTIDE SEQUENCE</scope>
    <source>
        <strain evidence="2">Y486</strain>
    </source>
</reference>
<feature type="compositionally biased region" description="Polar residues" evidence="1">
    <location>
        <begin position="260"/>
        <end position="276"/>
    </location>
</feature>
<accession>G0TX03</accession>
<protein>
    <submittedName>
        <fullName evidence="2">Uncharacterized protein</fullName>
    </submittedName>
</protein>
<dbReference type="AlphaFoldDB" id="G0TX03"/>
<organism evidence="2">
    <name type="scientific">Trypanosoma vivax (strain Y486)</name>
    <dbReference type="NCBI Taxonomy" id="1055687"/>
    <lineage>
        <taxon>Eukaryota</taxon>
        <taxon>Discoba</taxon>
        <taxon>Euglenozoa</taxon>
        <taxon>Kinetoplastea</taxon>
        <taxon>Metakinetoplastina</taxon>
        <taxon>Trypanosomatida</taxon>
        <taxon>Trypanosomatidae</taxon>
        <taxon>Trypanosoma</taxon>
        <taxon>Duttonella</taxon>
    </lineage>
</organism>
<evidence type="ECO:0000256" key="1">
    <source>
        <dbReference type="SAM" id="MobiDB-lite"/>
    </source>
</evidence>
<feature type="region of interest" description="Disordered" evidence="1">
    <location>
        <begin position="260"/>
        <end position="294"/>
    </location>
</feature>
<dbReference type="VEuPathDB" id="TriTrypDB:TvY486_0602830"/>
<feature type="region of interest" description="Disordered" evidence="1">
    <location>
        <begin position="74"/>
        <end position="95"/>
    </location>
</feature>